<dbReference type="Proteomes" id="UP001212821">
    <property type="component" value="Chromosome"/>
</dbReference>
<gene>
    <name evidence="1" type="ORF">O1G21_28620</name>
</gene>
<reference evidence="2" key="1">
    <citation type="submission" date="2022-12" db="EMBL/GenBank/DDBJ databases">
        <authorList>
            <person name="Mo P."/>
        </authorList>
    </citation>
    <scope>NUCLEOTIDE SEQUENCE [LARGE SCALE GENOMIC DNA]</scope>
    <source>
        <strain evidence="2">HUAS 3-15</strain>
    </source>
</reference>
<sequence length="58" mass="6822">MIDHVRDWWFQHCSRAPVARLLRAERRRLEAELARRLPDASAAVRRRVLAAIRDAEST</sequence>
<name>A0ABY7Q9T2_9ACTN</name>
<protein>
    <submittedName>
        <fullName evidence="1">Uncharacterized protein</fullName>
    </submittedName>
</protein>
<evidence type="ECO:0000313" key="1">
    <source>
        <dbReference type="EMBL" id="WBP89408.1"/>
    </source>
</evidence>
<proteinExistence type="predicted"/>
<accession>A0ABY7Q9T2</accession>
<dbReference type="RefSeq" id="WP_270147699.1">
    <property type="nucleotide sequence ID" value="NZ_CP115450.1"/>
</dbReference>
<organism evidence="1 2">
    <name type="scientific">Kitasatospora cathayae</name>
    <dbReference type="NCBI Taxonomy" id="3004092"/>
    <lineage>
        <taxon>Bacteria</taxon>
        <taxon>Bacillati</taxon>
        <taxon>Actinomycetota</taxon>
        <taxon>Actinomycetes</taxon>
        <taxon>Kitasatosporales</taxon>
        <taxon>Streptomycetaceae</taxon>
        <taxon>Kitasatospora</taxon>
    </lineage>
</organism>
<evidence type="ECO:0000313" key="2">
    <source>
        <dbReference type="Proteomes" id="UP001212821"/>
    </source>
</evidence>
<dbReference type="EMBL" id="CP115450">
    <property type="protein sequence ID" value="WBP89408.1"/>
    <property type="molecule type" value="Genomic_DNA"/>
</dbReference>
<keyword evidence="2" id="KW-1185">Reference proteome</keyword>